<dbReference type="InterPro" id="IPR027417">
    <property type="entry name" value="P-loop_NTPase"/>
</dbReference>
<keyword evidence="3" id="KW-1185">Reference proteome</keyword>
<dbReference type="GO" id="GO:0008476">
    <property type="term" value="F:protein-tyrosine sulfotransferase activity"/>
    <property type="evidence" value="ECO:0007669"/>
    <property type="project" value="InterPro"/>
</dbReference>
<dbReference type="Pfam" id="PF13469">
    <property type="entry name" value="Sulfotransfer_3"/>
    <property type="match status" value="1"/>
</dbReference>
<accession>A0A4U1B6W1</accession>
<proteinExistence type="predicted"/>
<dbReference type="SUPFAM" id="SSF52540">
    <property type="entry name" value="P-loop containing nucleoside triphosphate hydrolases"/>
    <property type="match status" value="1"/>
</dbReference>
<dbReference type="RefSeq" id="WP_136735155.1">
    <property type="nucleotide sequence ID" value="NZ_SWDB01000010.1"/>
</dbReference>
<dbReference type="OrthoDB" id="9815894at2"/>
<evidence type="ECO:0000256" key="1">
    <source>
        <dbReference type="ARBA" id="ARBA00022679"/>
    </source>
</evidence>
<evidence type="ECO:0000313" key="2">
    <source>
        <dbReference type="EMBL" id="TKB46147.1"/>
    </source>
</evidence>
<dbReference type="InterPro" id="IPR026634">
    <property type="entry name" value="TPST-like"/>
</dbReference>
<dbReference type="PANTHER" id="PTHR12788">
    <property type="entry name" value="PROTEIN-TYROSINE SULFOTRANSFERASE 2"/>
    <property type="match status" value="1"/>
</dbReference>
<organism evidence="2 3">
    <name type="scientific">Thalassotalea mangrovi</name>
    <dbReference type="NCBI Taxonomy" id="2572245"/>
    <lineage>
        <taxon>Bacteria</taxon>
        <taxon>Pseudomonadati</taxon>
        <taxon>Pseudomonadota</taxon>
        <taxon>Gammaproteobacteria</taxon>
        <taxon>Alteromonadales</taxon>
        <taxon>Colwelliaceae</taxon>
        <taxon>Thalassotalea</taxon>
    </lineage>
</organism>
<dbReference type="Proteomes" id="UP000307999">
    <property type="component" value="Unassembled WGS sequence"/>
</dbReference>
<gene>
    <name evidence="2" type="ORF">E8M12_05840</name>
</gene>
<comment type="caution">
    <text evidence="2">The sequence shown here is derived from an EMBL/GenBank/DDBJ whole genome shotgun (WGS) entry which is preliminary data.</text>
</comment>
<protein>
    <submittedName>
        <fullName evidence="2">Sulfotransferase</fullName>
    </submittedName>
</protein>
<reference evidence="2 3" key="1">
    <citation type="submission" date="2019-04" db="EMBL/GenBank/DDBJ databases">
        <title>Thalassotalea guangxiensis sp. nov., isolated from sediment of the coastal wetland.</title>
        <authorList>
            <person name="Zheng S."/>
            <person name="Zhang D."/>
        </authorList>
    </citation>
    <scope>NUCLEOTIDE SEQUENCE [LARGE SCALE GENOMIC DNA]</scope>
    <source>
        <strain evidence="2 3">ZS-4</strain>
    </source>
</reference>
<dbReference type="AlphaFoldDB" id="A0A4U1B6W1"/>
<name>A0A4U1B6W1_9GAMM</name>
<evidence type="ECO:0000313" key="3">
    <source>
        <dbReference type="Proteomes" id="UP000307999"/>
    </source>
</evidence>
<sequence length="316" mass="36455">MGFIKHSAQKVLINTKLMDSFYNVPVVNSEIYNPFFIIGSGRSGNTLLRRILNSNQELYIPPETYVLGHSIRQYLKYPNLEWNDLCYLVLSFFEYEDDFHTFNIDSLRRLKKELVMVPSSKRSLSYIIDSFYKFYALQHDISSPRWGDKTPLNTLHLDSISKVFPNSQYIHIIRSPYDSIYSFVSAGLFTNVESAAERWLKSVEAALEFSNKVKKRYIEVNYSDLVTVPELTIKRVCDFLGVEYSPKMLNPPTESLGDVDSLLHHSNVKKPISADSLGKGLRKMSKFDVALIDNVLKNSQNEKVVSYINSKYRLNI</sequence>
<dbReference type="PANTHER" id="PTHR12788:SF10">
    <property type="entry name" value="PROTEIN-TYROSINE SULFOTRANSFERASE"/>
    <property type="match status" value="1"/>
</dbReference>
<keyword evidence="1 2" id="KW-0808">Transferase</keyword>
<dbReference type="Gene3D" id="3.40.50.300">
    <property type="entry name" value="P-loop containing nucleotide triphosphate hydrolases"/>
    <property type="match status" value="1"/>
</dbReference>
<dbReference type="EMBL" id="SWDB01000010">
    <property type="protein sequence ID" value="TKB46147.1"/>
    <property type="molecule type" value="Genomic_DNA"/>
</dbReference>